<dbReference type="Proteomes" id="UP001516464">
    <property type="component" value="Unassembled WGS sequence"/>
</dbReference>
<accession>A0ABQ7I0X4</accession>
<protein>
    <submittedName>
        <fullName evidence="1">Uncharacterized protein</fullName>
    </submittedName>
</protein>
<name>A0ABQ7I0X4_9MICR</name>
<proteinExistence type="predicted"/>
<gene>
    <name evidence="1" type="ORF">TCON_0715</name>
</gene>
<comment type="caution">
    <text evidence="1">The sequence shown here is derived from an EMBL/GenBank/DDBJ whole genome shotgun (WGS) entry which is preliminary data.</text>
</comment>
<dbReference type="EMBL" id="SBIQ01000030">
    <property type="protein sequence ID" value="KAF7684081.1"/>
    <property type="molecule type" value="Genomic_DNA"/>
</dbReference>
<sequence length="703" mass="81509">MFQAPLGIRSEISPALPTATPFLVDSLIYNDILYILLLSEKYAELLSVPLLANKSETRTLKIIFPLDGKLLINNGNVSVIIATDNKIIFYDETLNVINTAAHKLINPKITLTDSKIFLYSKNMFYRFEFNKLKKLNISPFYYNIERYTTGTIDDGDIIIYYSHGKYSIFRNGSAVIGDIGNGDVFIAGNQILVISLGKVNCFKLMKQGKYDQYSAILNQKIDTSIRYDIKWEYCKYDDGILLLSGYDNKQCVIYVDGYLFNTTGLITSFQVYKNCFFGFDGTFLYFLPNDEDFGFELNNEENDENISILKYTPECTGYEMDGIAGEFMGCLLYHGFKIQIRKMIFNILNGSEEPSPYFLLILNELNKFDYKIYKIFVGNEFSIKGFYNQITFLVPEENFNFKMLIKALELEFREIGWLEEILIKEDNDLKNSYFYIKGVNQYYNNVNTGNAKGYIESFLNLTSMRLRAVNFLMKNFCMDVIELVNVWGLDGVDVVQLVDLICEYSPIVPKLLYSKLLGRVFSKEEDLGSELRNEMLKELVGWGVKTENSGLTNLIREFKDTVCDLIYETRHSNIFFAGKALFINGDLRGYPILYSVGTEKALRICYDFMEDYVFIYEREFIDKEKIKRKLEYKIIKEEEVNIKENIKKLRSLKPGCVWTHTYKAGNIEEYLKELKKAEDIYFNAPETQPSGMQLFDDLSFNKK</sequence>
<reference evidence="1 2" key="1">
    <citation type="submission" date="2019-01" db="EMBL/GenBank/DDBJ databases">
        <title>Genomes sequencing and comparative genomics of infectious freshwater microsporidia, Cucumispora dikerogammari and Thelohania contejeani.</title>
        <authorList>
            <person name="Cormier A."/>
            <person name="Giraud I."/>
            <person name="Wattier R."/>
            <person name="Teixeira M."/>
            <person name="Grandjean F."/>
            <person name="Rigaud T."/>
            <person name="Cordaux R."/>
        </authorList>
    </citation>
    <scope>NUCLEOTIDE SEQUENCE [LARGE SCALE GENOMIC DNA]</scope>
    <source>
        <strain evidence="1">T1</strain>
        <tissue evidence="1">Spores</tissue>
    </source>
</reference>
<keyword evidence="2" id="KW-1185">Reference proteome</keyword>
<evidence type="ECO:0000313" key="1">
    <source>
        <dbReference type="EMBL" id="KAF7684081.1"/>
    </source>
</evidence>
<organism evidence="1 2">
    <name type="scientific">Astathelohania contejeani</name>
    <dbReference type="NCBI Taxonomy" id="164912"/>
    <lineage>
        <taxon>Eukaryota</taxon>
        <taxon>Fungi</taxon>
        <taxon>Fungi incertae sedis</taxon>
        <taxon>Microsporidia</taxon>
        <taxon>Astathelohaniidae</taxon>
        <taxon>Astathelohania</taxon>
    </lineage>
</organism>
<evidence type="ECO:0000313" key="2">
    <source>
        <dbReference type="Proteomes" id="UP001516464"/>
    </source>
</evidence>